<sequence>MARSAVCSDKILENEFGQPIGWPVRIDLPRPRPDHRRLQGHWGYLEPLTPDHAPALFQAFLPNPAGFTYMPNGPYTEPAEFQRFIDASAQSRDPLFYAICTPDGTPLGHATFLRIDPAQGVIEVGFIHYGPALQRTALATETMYLMMAHVFDDLGYRRYEWKCDALNAPSRRAAKRLGFTFEGIFRQATTYKGRNRDTAWFSILDREWPAAKAEFTRWLAPSNFDADGSQLSPLAIAAAS</sequence>
<dbReference type="Pfam" id="PF13302">
    <property type="entry name" value="Acetyltransf_3"/>
    <property type="match status" value="1"/>
</dbReference>
<proteinExistence type="predicted"/>
<reference evidence="2" key="1">
    <citation type="submission" date="2020-12" db="EMBL/GenBank/DDBJ databases">
        <title>Sedimentitalea sp. nov., isolated from sand in Incheon.</title>
        <authorList>
            <person name="Kim W."/>
        </authorList>
    </citation>
    <scope>NUCLEOTIDE SEQUENCE</scope>
    <source>
        <strain evidence="2">CAU 1593</strain>
    </source>
</reference>
<dbReference type="GO" id="GO:0008999">
    <property type="term" value="F:protein-N-terminal-alanine acetyltransferase activity"/>
    <property type="evidence" value="ECO:0007669"/>
    <property type="project" value="TreeGrafter"/>
</dbReference>
<dbReference type="Gene3D" id="3.40.630.30">
    <property type="match status" value="1"/>
</dbReference>
<evidence type="ECO:0000313" key="3">
    <source>
        <dbReference type="Proteomes" id="UP000619079"/>
    </source>
</evidence>
<accession>A0A8J7J7V8</accession>
<dbReference type="InterPro" id="IPR000182">
    <property type="entry name" value="GNAT_dom"/>
</dbReference>
<dbReference type="EMBL" id="JAELVR010000008">
    <property type="protein sequence ID" value="MBJ6372277.1"/>
    <property type="molecule type" value="Genomic_DNA"/>
</dbReference>
<dbReference type="PROSITE" id="PS51186">
    <property type="entry name" value="GNAT"/>
    <property type="match status" value="1"/>
</dbReference>
<name>A0A8J7J7V8_9RHOB</name>
<organism evidence="2 3">
    <name type="scientific">Sedimentitalea arenosa</name>
    <dbReference type="NCBI Taxonomy" id="2798803"/>
    <lineage>
        <taxon>Bacteria</taxon>
        <taxon>Pseudomonadati</taxon>
        <taxon>Pseudomonadota</taxon>
        <taxon>Alphaproteobacteria</taxon>
        <taxon>Rhodobacterales</taxon>
        <taxon>Paracoccaceae</taxon>
        <taxon>Sedimentitalea</taxon>
    </lineage>
</organism>
<evidence type="ECO:0000313" key="2">
    <source>
        <dbReference type="EMBL" id="MBJ6372277.1"/>
    </source>
</evidence>
<feature type="domain" description="N-acetyltransferase" evidence="1">
    <location>
        <begin position="43"/>
        <end position="197"/>
    </location>
</feature>
<dbReference type="PANTHER" id="PTHR43441:SF2">
    <property type="entry name" value="FAMILY ACETYLTRANSFERASE, PUTATIVE (AFU_ORTHOLOGUE AFUA_7G00850)-RELATED"/>
    <property type="match status" value="1"/>
</dbReference>
<dbReference type="AlphaFoldDB" id="A0A8J7J7V8"/>
<gene>
    <name evidence="2" type="ORF">JF290_12135</name>
</gene>
<dbReference type="Proteomes" id="UP000619079">
    <property type="component" value="Unassembled WGS sequence"/>
</dbReference>
<dbReference type="InterPro" id="IPR051908">
    <property type="entry name" value="Ribosomal_N-acetyltransferase"/>
</dbReference>
<dbReference type="SUPFAM" id="SSF55729">
    <property type="entry name" value="Acyl-CoA N-acyltransferases (Nat)"/>
    <property type="match status" value="1"/>
</dbReference>
<dbReference type="InterPro" id="IPR016181">
    <property type="entry name" value="Acyl_CoA_acyltransferase"/>
</dbReference>
<dbReference type="FunFam" id="3.40.630.30:FF:000047">
    <property type="entry name" value="Acetyltransferase, GNAT family"/>
    <property type="match status" value="1"/>
</dbReference>
<evidence type="ECO:0000259" key="1">
    <source>
        <dbReference type="PROSITE" id="PS51186"/>
    </source>
</evidence>
<comment type="caution">
    <text evidence="2">The sequence shown here is derived from an EMBL/GenBank/DDBJ whole genome shotgun (WGS) entry which is preliminary data.</text>
</comment>
<dbReference type="GO" id="GO:1990189">
    <property type="term" value="F:protein N-terminal-serine acetyltransferase activity"/>
    <property type="evidence" value="ECO:0007669"/>
    <property type="project" value="TreeGrafter"/>
</dbReference>
<keyword evidence="3" id="KW-1185">Reference proteome</keyword>
<protein>
    <submittedName>
        <fullName evidence="2">GNAT family N-acetyltransferase</fullName>
    </submittedName>
</protein>
<dbReference type="PANTHER" id="PTHR43441">
    <property type="entry name" value="RIBOSOMAL-PROTEIN-SERINE ACETYLTRANSFERASE"/>
    <property type="match status" value="1"/>
</dbReference>